<feature type="region of interest" description="Disordered" evidence="1">
    <location>
        <begin position="1"/>
        <end position="36"/>
    </location>
</feature>
<gene>
    <name evidence="2" type="ORF">NDU88_003909</name>
</gene>
<dbReference type="Proteomes" id="UP001066276">
    <property type="component" value="Chromosome 8"/>
</dbReference>
<organism evidence="2 3">
    <name type="scientific">Pleurodeles waltl</name>
    <name type="common">Iberian ribbed newt</name>
    <dbReference type="NCBI Taxonomy" id="8319"/>
    <lineage>
        <taxon>Eukaryota</taxon>
        <taxon>Metazoa</taxon>
        <taxon>Chordata</taxon>
        <taxon>Craniata</taxon>
        <taxon>Vertebrata</taxon>
        <taxon>Euteleostomi</taxon>
        <taxon>Amphibia</taxon>
        <taxon>Batrachia</taxon>
        <taxon>Caudata</taxon>
        <taxon>Salamandroidea</taxon>
        <taxon>Salamandridae</taxon>
        <taxon>Pleurodelinae</taxon>
        <taxon>Pleurodeles</taxon>
    </lineage>
</organism>
<comment type="caution">
    <text evidence="2">The sequence shown here is derived from an EMBL/GenBank/DDBJ whole genome shotgun (WGS) entry which is preliminary data.</text>
</comment>
<dbReference type="AlphaFoldDB" id="A0AAV7NKS6"/>
<proteinExistence type="predicted"/>
<name>A0AAV7NKS6_PLEWA</name>
<evidence type="ECO:0000256" key="1">
    <source>
        <dbReference type="SAM" id="MobiDB-lite"/>
    </source>
</evidence>
<protein>
    <submittedName>
        <fullName evidence="2">Uncharacterized protein</fullName>
    </submittedName>
</protein>
<evidence type="ECO:0000313" key="2">
    <source>
        <dbReference type="EMBL" id="KAJ1115687.1"/>
    </source>
</evidence>
<reference evidence="2" key="1">
    <citation type="journal article" date="2022" name="bioRxiv">
        <title>Sequencing and chromosome-scale assembly of the giantPleurodeles waltlgenome.</title>
        <authorList>
            <person name="Brown T."/>
            <person name="Elewa A."/>
            <person name="Iarovenko S."/>
            <person name="Subramanian E."/>
            <person name="Araus A.J."/>
            <person name="Petzold A."/>
            <person name="Susuki M."/>
            <person name="Suzuki K.-i.T."/>
            <person name="Hayashi T."/>
            <person name="Toyoda A."/>
            <person name="Oliveira C."/>
            <person name="Osipova E."/>
            <person name="Leigh N.D."/>
            <person name="Simon A."/>
            <person name="Yun M.H."/>
        </authorList>
    </citation>
    <scope>NUCLEOTIDE SEQUENCE</scope>
    <source>
        <strain evidence="2">20211129_DDA</strain>
        <tissue evidence="2">Liver</tissue>
    </source>
</reference>
<dbReference type="EMBL" id="JANPWB010000012">
    <property type="protein sequence ID" value="KAJ1115687.1"/>
    <property type="molecule type" value="Genomic_DNA"/>
</dbReference>
<keyword evidence="3" id="KW-1185">Reference proteome</keyword>
<evidence type="ECO:0000313" key="3">
    <source>
        <dbReference type="Proteomes" id="UP001066276"/>
    </source>
</evidence>
<accession>A0AAV7NKS6</accession>
<sequence>MVQRLDAPNRVTADAERGALVDTPSPRRQRGCSGGPGRALLCRVVLARWCRHRAAWMGAPPPPVPYFEPHCSPWGSTKLRQLMGLRN</sequence>